<feature type="compositionally biased region" description="Basic and acidic residues" evidence="12">
    <location>
        <begin position="993"/>
        <end position="1008"/>
    </location>
</feature>
<evidence type="ECO:0000256" key="9">
    <source>
        <dbReference type="ARBA" id="ARBA00023242"/>
    </source>
</evidence>
<dbReference type="PANTHER" id="PTHR45623">
    <property type="entry name" value="CHROMODOMAIN-HELICASE-DNA-BINDING PROTEIN 3-RELATED-RELATED"/>
    <property type="match status" value="1"/>
</dbReference>
<keyword evidence="9 10" id="KW-0539">Nucleus</keyword>
<dbReference type="AlphaFoldDB" id="A0A8J2S4Z7"/>
<dbReference type="SMART" id="SM00487">
    <property type="entry name" value="DEXDc"/>
    <property type="match status" value="1"/>
</dbReference>
<comment type="similarity">
    <text evidence="2">Belongs to the SNF2/RAD54 helicase family. ISWI subfamily.</text>
</comment>
<accession>A0A8J2S4Z7</accession>
<dbReference type="GO" id="GO:0140658">
    <property type="term" value="F:ATP-dependent chromatin remodeler activity"/>
    <property type="evidence" value="ECO:0007669"/>
    <property type="project" value="TreeGrafter"/>
</dbReference>
<dbReference type="InterPro" id="IPR009071">
    <property type="entry name" value="HMG_box_dom"/>
</dbReference>
<evidence type="ECO:0000256" key="6">
    <source>
        <dbReference type="ARBA" id="ARBA00022840"/>
    </source>
</evidence>
<evidence type="ECO:0000256" key="3">
    <source>
        <dbReference type="ARBA" id="ARBA00022741"/>
    </source>
</evidence>
<dbReference type="OrthoDB" id="5857104at2759"/>
<evidence type="ECO:0000259" key="15">
    <source>
        <dbReference type="PROSITE" id="PS51194"/>
    </source>
</evidence>
<feature type="domain" description="Helicase C-terminal" evidence="15">
    <location>
        <begin position="408"/>
        <end position="559"/>
    </location>
</feature>
<evidence type="ECO:0000256" key="12">
    <source>
        <dbReference type="SAM" id="MobiDB-lite"/>
    </source>
</evidence>
<feature type="coiled-coil region" evidence="11">
    <location>
        <begin position="930"/>
        <end position="957"/>
    </location>
</feature>
<dbReference type="PROSITE" id="PS51192">
    <property type="entry name" value="HELICASE_ATP_BIND_1"/>
    <property type="match status" value="1"/>
</dbReference>
<dbReference type="SUPFAM" id="SSF47095">
    <property type="entry name" value="HMG-box"/>
    <property type="match status" value="1"/>
</dbReference>
<keyword evidence="17" id="KW-1185">Reference proteome</keyword>
<evidence type="ECO:0000256" key="4">
    <source>
        <dbReference type="ARBA" id="ARBA00022801"/>
    </source>
</evidence>
<dbReference type="SUPFAM" id="SSF101224">
    <property type="entry name" value="HAND domain of the nucleosome remodeling ATPase ISWI"/>
    <property type="match status" value="1"/>
</dbReference>
<organism evidence="16 17">
    <name type="scientific">Pelagomonas calceolata</name>
    <dbReference type="NCBI Taxonomy" id="35677"/>
    <lineage>
        <taxon>Eukaryota</taxon>
        <taxon>Sar</taxon>
        <taxon>Stramenopiles</taxon>
        <taxon>Ochrophyta</taxon>
        <taxon>Pelagophyceae</taxon>
        <taxon>Pelagomonadales</taxon>
        <taxon>Pelagomonadaceae</taxon>
        <taxon>Pelagomonas</taxon>
    </lineage>
</organism>
<dbReference type="Proteomes" id="UP000789595">
    <property type="component" value="Unassembled WGS sequence"/>
</dbReference>
<dbReference type="GO" id="GO:0003677">
    <property type="term" value="F:DNA binding"/>
    <property type="evidence" value="ECO:0007669"/>
    <property type="project" value="UniProtKB-UniRule"/>
</dbReference>
<dbReference type="Gene3D" id="3.40.50.300">
    <property type="entry name" value="P-loop containing nucleotide triphosphate hydrolases"/>
    <property type="match status" value="1"/>
</dbReference>
<keyword evidence="3" id="KW-0547">Nucleotide-binding</keyword>
<protein>
    <submittedName>
        <fullName evidence="16">Uncharacterized protein</fullName>
    </submittedName>
</protein>
<dbReference type="GO" id="GO:0000785">
    <property type="term" value="C:chromatin"/>
    <property type="evidence" value="ECO:0007669"/>
    <property type="project" value="TreeGrafter"/>
</dbReference>
<feature type="domain" description="Helicase ATP-binding" evidence="14">
    <location>
        <begin position="108"/>
        <end position="275"/>
    </location>
</feature>
<evidence type="ECO:0000256" key="2">
    <source>
        <dbReference type="ARBA" id="ARBA00009687"/>
    </source>
</evidence>
<dbReference type="FunFam" id="3.40.50.300:FF:000082">
    <property type="entry name" value="ISWI chromatin remodeling complex ATPase ISW1"/>
    <property type="match status" value="1"/>
</dbReference>
<evidence type="ECO:0000256" key="7">
    <source>
        <dbReference type="ARBA" id="ARBA00022853"/>
    </source>
</evidence>
<comment type="subcellular location">
    <subcellularLocation>
        <location evidence="1">Nucleus</location>
    </subcellularLocation>
</comment>
<proteinExistence type="inferred from homology"/>
<dbReference type="InterPro" id="IPR015195">
    <property type="entry name" value="SLIDE"/>
</dbReference>
<dbReference type="InterPro" id="IPR036910">
    <property type="entry name" value="HMG_box_dom_sf"/>
</dbReference>
<dbReference type="PROSITE" id="PS51194">
    <property type="entry name" value="HELICASE_CTER"/>
    <property type="match status" value="1"/>
</dbReference>
<dbReference type="GO" id="GO:0004386">
    <property type="term" value="F:helicase activity"/>
    <property type="evidence" value="ECO:0007669"/>
    <property type="project" value="UniProtKB-KW"/>
</dbReference>
<dbReference type="SUPFAM" id="SSF46689">
    <property type="entry name" value="Homeodomain-like"/>
    <property type="match status" value="2"/>
</dbReference>
<dbReference type="Pfam" id="PF00271">
    <property type="entry name" value="Helicase_C"/>
    <property type="match status" value="1"/>
</dbReference>
<dbReference type="Pfam" id="PF00176">
    <property type="entry name" value="SNF2-rel_dom"/>
    <property type="match status" value="1"/>
</dbReference>
<evidence type="ECO:0000256" key="5">
    <source>
        <dbReference type="ARBA" id="ARBA00022806"/>
    </source>
</evidence>
<dbReference type="Gene3D" id="1.10.10.60">
    <property type="entry name" value="Homeodomain-like"/>
    <property type="match status" value="2"/>
</dbReference>
<dbReference type="Gene3D" id="1.10.30.10">
    <property type="entry name" value="High mobility group box domain"/>
    <property type="match status" value="1"/>
</dbReference>
<evidence type="ECO:0000259" key="13">
    <source>
        <dbReference type="PROSITE" id="PS50118"/>
    </source>
</evidence>
<dbReference type="InterPro" id="IPR036306">
    <property type="entry name" value="ISWI_HAND-dom_sf"/>
</dbReference>
<feature type="region of interest" description="Disordered" evidence="12">
    <location>
        <begin position="993"/>
        <end position="1054"/>
    </location>
</feature>
<dbReference type="Pfam" id="PF09111">
    <property type="entry name" value="SLIDE"/>
    <property type="match status" value="1"/>
</dbReference>
<dbReference type="CDD" id="cd18793">
    <property type="entry name" value="SF2_C_SNF"/>
    <property type="match status" value="1"/>
</dbReference>
<gene>
    <name evidence="16" type="ORF">PECAL_1P11520</name>
</gene>
<dbReference type="InterPro" id="IPR001650">
    <property type="entry name" value="Helicase_C-like"/>
</dbReference>
<evidence type="ECO:0000256" key="11">
    <source>
        <dbReference type="SAM" id="Coils"/>
    </source>
</evidence>
<feature type="compositionally biased region" description="Pro residues" evidence="12">
    <location>
        <begin position="1031"/>
        <end position="1054"/>
    </location>
</feature>
<dbReference type="InterPro" id="IPR049730">
    <property type="entry name" value="SNF2/RAD54-like_C"/>
</dbReference>
<evidence type="ECO:0000259" key="14">
    <source>
        <dbReference type="PROSITE" id="PS51192"/>
    </source>
</evidence>
<dbReference type="Gene3D" id="3.40.50.10810">
    <property type="entry name" value="Tandem AAA-ATPase domain"/>
    <property type="match status" value="1"/>
</dbReference>
<feature type="DNA-binding region" description="HMG box" evidence="10">
    <location>
        <begin position="1052"/>
        <end position="1120"/>
    </location>
</feature>
<evidence type="ECO:0000313" key="16">
    <source>
        <dbReference type="EMBL" id="CAH0364773.1"/>
    </source>
</evidence>
<dbReference type="GO" id="GO:0042393">
    <property type="term" value="F:histone binding"/>
    <property type="evidence" value="ECO:0007669"/>
    <property type="project" value="TreeGrafter"/>
</dbReference>
<dbReference type="SMART" id="SM00398">
    <property type="entry name" value="HMG"/>
    <property type="match status" value="1"/>
</dbReference>
<keyword evidence="7" id="KW-0156">Chromatin regulator</keyword>
<comment type="caution">
    <text evidence="16">The sequence shown here is derived from an EMBL/GenBank/DDBJ whole genome shotgun (WGS) entry which is preliminary data.</text>
</comment>
<dbReference type="InterPro" id="IPR000330">
    <property type="entry name" value="SNF2_N"/>
</dbReference>
<keyword evidence="5" id="KW-0347">Helicase</keyword>
<dbReference type="SMART" id="SM00490">
    <property type="entry name" value="HELICc"/>
    <property type="match status" value="1"/>
</dbReference>
<sequence length="1129" mass="129555">MTRGAAESRRDAHAKLQLANQQAAGRRFKYLMQQSGLGDFFRDGFFERPVEEPSLRVEPLNVGDKRRKNSVDEKITDEPDTVEFLTKQPSVIQGTMRPYQLAGLNWMIRLRHNGLNGILADEMGLGKTLQSISMLGYLEEYSSVKGPHLVLVPKTTLSGWQNEFARWLPSLKVLKLHATTKDERTALVQEHFSGKRTWDVCLTTYEVATIEVNALKKVPWRFLIIDEAHRIKNERAQLSKTVRLLKTENRLLVTGTPLQNNLHELWALLNFLLPDVFASAERFDELFNLQSSDRDKTQMLVEQLHRLLRPFMIRRLKADVEKDLPRKTETILFTALAPIQRDVYKQCLLREISTVQGSAAQKARGPLLNLVMQLRKCCNHPYLFPHVEDRTLPALGEHLVDACGKLKVLDKLLARLKERNHRVLVFSQMTRMLDVLEDFLVMRGHRYVRVDGSTPHELREERIEQYNAPSSPLYCFLLSTRAGGLGINLQTADTVVLYDSDWNPQADLQAMDRCHRIGQTKPVHVYRLVTEQTVEEKIIERAHQKLKLDAVVVQSGRLQDASKKLQTAELLKAVRFGADKVFRANDELRDEDIDAIIERGRKRTDDINKRLEEASKGDLLDFKLDGGVSTVWEGTDYASKRVTPFLLDTGKRERKQTYKADIYAAENEVGELLGEPARKRSSKAVEPEYDDSDMPEVLRMPSLADFQLFPGQERLKQLRDVERRRFLALTDTPEKKRALLRDDDALATLVLLDADDAEEKEHLLSQGFPDWHRGHFQQFVRALSRHGRDDLERVSEDVFGKSHGEVTRYNERFWSEGQNHFPPDEWARLVKSVEKGEKKRQEMTGLLEAARKFVGLFSETPEKLELRFNPPGTAGFPPTTVTRHDEERILLELVCEHGYGEWRKIRSDFRSRPEFQFDWFLKSLDPEQIGRRCEVLIRSAEREMAELQRRHDAYIDAAKALAAARKGAPRDPSTGKPLTQPQRVVQMFEQMVEDKNKQDTIREKAKQEKKQKKRASPVQQAAPKKAKVVHVPPPPPPPAPAPPPPVPVGPPPKPPRTALRCYMRNHVRELRRAQPGASEAQLKSILTGMWAEASDSERKEMERRSELDKVRYEREAAEYRSKGGVLPGV</sequence>
<feature type="domain" description="HMG box" evidence="13">
    <location>
        <begin position="1052"/>
        <end position="1120"/>
    </location>
</feature>
<dbReference type="EMBL" id="CAKKNE010000001">
    <property type="protein sequence ID" value="CAH0364773.1"/>
    <property type="molecule type" value="Genomic_DNA"/>
</dbReference>
<dbReference type="GO" id="GO:0005524">
    <property type="term" value="F:ATP binding"/>
    <property type="evidence" value="ECO:0007669"/>
    <property type="project" value="UniProtKB-KW"/>
</dbReference>
<dbReference type="InterPro" id="IPR009057">
    <property type="entry name" value="Homeodomain-like_sf"/>
</dbReference>
<keyword evidence="4" id="KW-0378">Hydrolase</keyword>
<dbReference type="FunFam" id="3.40.50.10810:FF:000005">
    <property type="entry name" value="Photoperiod-independent early flowering 1"/>
    <property type="match status" value="1"/>
</dbReference>
<dbReference type="GO" id="GO:0016887">
    <property type="term" value="F:ATP hydrolysis activity"/>
    <property type="evidence" value="ECO:0007669"/>
    <property type="project" value="TreeGrafter"/>
</dbReference>
<keyword evidence="8 10" id="KW-0238">DNA-binding</keyword>
<evidence type="ECO:0000256" key="10">
    <source>
        <dbReference type="PROSITE-ProRule" id="PRU00267"/>
    </source>
</evidence>
<reference evidence="16" key="1">
    <citation type="submission" date="2021-11" db="EMBL/GenBank/DDBJ databases">
        <authorList>
            <consortium name="Genoscope - CEA"/>
            <person name="William W."/>
        </authorList>
    </citation>
    <scope>NUCLEOTIDE SEQUENCE</scope>
</reference>
<evidence type="ECO:0000256" key="8">
    <source>
        <dbReference type="ARBA" id="ARBA00023125"/>
    </source>
</evidence>
<dbReference type="SUPFAM" id="SSF52540">
    <property type="entry name" value="P-loop containing nucleoside triphosphate hydrolases"/>
    <property type="match status" value="2"/>
</dbReference>
<dbReference type="PANTHER" id="PTHR45623:SF49">
    <property type="entry name" value="SWI_SNF-RELATED MATRIX-ASSOCIATED ACTIN-DEPENDENT REGULATOR OF CHROMATIN SUBFAMILY A MEMBER 5"/>
    <property type="match status" value="1"/>
</dbReference>
<dbReference type="GO" id="GO:0005634">
    <property type="term" value="C:nucleus"/>
    <property type="evidence" value="ECO:0007669"/>
    <property type="project" value="UniProtKB-SubCell"/>
</dbReference>
<evidence type="ECO:0000256" key="1">
    <source>
        <dbReference type="ARBA" id="ARBA00004123"/>
    </source>
</evidence>
<dbReference type="GO" id="GO:0034728">
    <property type="term" value="P:nucleosome organization"/>
    <property type="evidence" value="ECO:0007669"/>
    <property type="project" value="TreeGrafter"/>
</dbReference>
<dbReference type="GO" id="GO:0031491">
    <property type="term" value="F:nucleosome binding"/>
    <property type="evidence" value="ECO:0007669"/>
    <property type="project" value="InterPro"/>
</dbReference>
<dbReference type="InterPro" id="IPR014001">
    <property type="entry name" value="Helicase_ATP-bd"/>
</dbReference>
<keyword evidence="6" id="KW-0067">ATP-binding</keyword>
<name>A0A8J2S4Z7_9STRA</name>
<dbReference type="Pfam" id="PF00505">
    <property type="entry name" value="HMG_box"/>
    <property type="match status" value="1"/>
</dbReference>
<dbReference type="PROSITE" id="PS50118">
    <property type="entry name" value="HMG_BOX_2"/>
    <property type="match status" value="1"/>
</dbReference>
<evidence type="ECO:0000313" key="17">
    <source>
        <dbReference type="Proteomes" id="UP000789595"/>
    </source>
</evidence>
<dbReference type="InterPro" id="IPR027417">
    <property type="entry name" value="P-loop_NTPase"/>
</dbReference>
<keyword evidence="11" id="KW-0175">Coiled coil</keyword>
<dbReference type="InterPro" id="IPR038718">
    <property type="entry name" value="SNF2-like_sf"/>
</dbReference>